<dbReference type="Pfam" id="PF00005">
    <property type="entry name" value="ABC_tran"/>
    <property type="match status" value="1"/>
</dbReference>
<proteinExistence type="inferred from homology"/>
<evidence type="ECO:0000313" key="9">
    <source>
        <dbReference type="EMBL" id="RIW31879.1"/>
    </source>
</evidence>
<dbReference type="SMART" id="SM00382">
    <property type="entry name" value="AAA"/>
    <property type="match status" value="1"/>
</dbReference>
<dbReference type="PANTHER" id="PTHR46743">
    <property type="entry name" value="TEICHOIC ACIDS EXPORT ATP-BINDING PROTEIN TAGH"/>
    <property type="match status" value="1"/>
</dbReference>
<keyword evidence="3" id="KW-1003">Cell membrane</keyword>
<gene>
    <name evidence="9" type="ORF">D3H55_14785</name>
</gene>
<reference evidence="9 10" key="1">
    <citation type="submission" date="2018-09" db="EMBL/GenBank/DDBJ databases">
        <title>Bacillus saliacetes sp. nov., isolated from Thai shrimp paste (Ka-pi).</title>
        <authorList>
            <person name="Daroonpunt R."/>
            <person name="Tanasupawat S."/>
            <person name="Yiamsombut S."/>
        </authorList>
    </citation>
    <scope>NUCLEOTIDE SEQUENCE [LARGE SCALE GENOMIC DNA]</scope>
    <source>
        <strain evidence="9 10">SKP7-4</strain>
    </source>
</reference>
<evidence type="ECO:0000256" key="7">
    <source>
        <dbReference type="ARBA" id="ARBA00023136"/>
    </source>
</evidence>
<dbReference type="GO" id="GO:0005524">
    <property type="term" value="F:ATP binding"/>
    <property type="evidence" value="ECO:0007669"/>
    <property type="project" value="UniProtKB-KW"/>
</dbReference>
<evidence type="ECO:0000259" key="8">
    <source>
        <dbReference type="PROSITE" id="PS50893"/>
    </source>
</evidence>
<dbReference type="Gene3D" id="3.40.50.300">
    <property type="entry name" value="P-loop containing nucleotide triphosphate hydrolases"/>
    <property type="match status" value="1"/>
</dbReference>
<keyword evidence="10" id="KW-1185">Reference proteome</keyword>
<dbReference type="InterPro" id="IPR027417">
    <property type="entry name" value="P-loop_NTPase"/>
</dbReference>
<dbReference type="RefSeq" id="WP_119547981.1">
    <property type="nucleotide sequence ID" value="NZ_QXIR01000020.1"/>
</dbReference>
<protein>
    <submittedName>
        <fullName evidence="9">ATP-binding cassette domain-containing protein</fullName>
    </submittedName>
</protein>
<dbReference type="InterPro" id="IPR017871">
    <property type="entry name" value="ABC_transporter-like_CS"/>
</dbReference>
<dbReference type="FunFam" id="3.40.50.300:FF:003010">
    <property type="entry name" value="Teichoic acids export ATP-binding protein TagH"/>
    <property type="match status" value="1"/>
</dbReference>
<dbReference type="InterPro" id="IPR003439">
    <property type="entry name" value="ABC_transporter-like_ATP-bd"/>
</dbReference>
<dbReference type="OrthoDB" id="9778870at2"/>
<evidence type="ECO:0000256" key="3">
    <source>
        <dbReference type="ARBA" id="ARBA00022475"/>
    </source>
</evidence>
<dbReference type="GO" id="GO:0016020">
    <property type="term" value="C:membrane"/>
    <property type="evidence" value="ECO:0007669"/>
    <property type="project" value="InterPro"/>
</dbReference>
<sequence>MLEKVIFENVSKKFNMYSKQSDKLLDLVFAKKRQTKKQFCAVKDVSFKVYQGETIGIIGLNGSGKSTLSNILSQVIPQSEGRIEIYGETSLIAISAGLNASLSGIENIELKCLMHGLNKQEIEKLKPAIMDFADIGDFIYQPVKNYSSGMKSRLGFAISVHTNPDVLVIDEALSVGDSTFYEKCMAKMREFKAEGKTIFFISHSASQVKNFCERVIWMHYGHMKRMGDVNEVIKEYLAFISWFNDLNAKEKKEYKQEMLNRQVEYTKISNKPKRGNGLLLRNIVKPAGMLFVLLASAVMLILS</sequence>
<dbReference type="PANTHER" id="PTHR46743:SF2">
    <property type="entry name" value="TEICHOIC ACIDS EXPORT ATP-BINDING PROTEIN TAGH"/>
    <property type="match status" value="1"/>
</dbReference>
<keyword evidence="6" id="KW-1278">Translocase</keyword>
<name>A0A3A1QV78_9BACI</name>
<comment type="similarity">
    <text evidence="1">Belongs to the ABC transporter superfamily.</text>
</comment>
<dbReference type="PROSITE" id="PS50893">
    <property type="entry name" value="ABC_TRANSPORTER_2"/>
    <property type="match status" value="1"/>
</dbReference>
<evidence type="ECO:0000256" key="6">
    <source>
        <dbReference type="ARBA" id="ARBA00022967"/>
    </source>
</evidence>
<dbReference type="SUPFAM" id="SSF52540">
    <property type="entry name" value="P-loop containing nucleoside triphosphate hydrolases"/>
    <property type="match status" value="1"/>
</dbReference>
<dbReference type="PROSITE" id="PS00211">
    <property type="entry name" value="ABC_TRANSPORTER_1"/>
    <property type="match status" value="1"/>
</dbReference>
<accession>A0A3A1QV78</accession>
<keyword evidence="4" id="KW-0547">Nucleotide-binding</keyword>
<dbReference type="InterPro" id="IPR003593">
    <property type="entry name" value="AAA+_ATPase"/>
</dbReference>
<dbReference type="GO" id="GO:0140359">
    <property type="term" value="F:ABC-type transporter activity"/>
    <property type="evidence" value="ECO:0007669"/>
    <property type="project" value="InterPro"/>
</dbReference>
<organism evidence="9 10">
    <name type="scientific">Bacillus salacetis</name>
    <dbReference type="NCBI Taxonomy" id="2315464"/>
    <lineage>
        <taxon>Bacteria</taxon>
        <taxon>Bacillati</taxon>
        <taxon>Bacillota</taxon>
        <taxon>Bacilli</taxon>
        <taxon>Bacillales</taxon>
        <taxon>Bacillaceae</taxon>
        <taxon>Bacillus</taxon>
    </lineage>
</organism>
<dbReference type="InterPro" id="IPR050683">
    <property type="entry name" value="Bact_Polysacc_Export_ATP-bd"/>
</dbReference>
<feature type="domain" description="ABC transporter" evidence="8">
    <location>
        <begin position="22"/>
        <end position="245"/>
    </location>
</feature>
<dbReference type="AlphaFoldDB" id="A0A3A1QV78"/>
<keyword evidence="5 9" id="KW-0067">ATP-binding</keyword>
<evidence type="ECO:0000256" key="2">
    <source>
        <dbReference type="ARBA" id="ARBA00022448"/>
    </source>
</evidence>
<keyword evidence="2" id="KW-0813">Transport</keyword>
<dbReference type="Proteomes" id="UP000265801">
    <property type="component" value="Unassembled WGS sequence"/>
</dbReference>
<dbReference type="InterPro" id="IPR015860">
    <property type="entry name" value="ABC_transpr_TagH-like"/>
</dbReference>
<evidence type="ECO:0000256" key="4">
    <source>
        <dbReference type="ARBA" id="ARBA00022741"/>
    </source>
</evidence>
<evidence type="ECO:0000313" key="10">
    <source>
        <dbReference type="Proteomes" id="UP000265801"/>
    </source>
</evidence>
<evidence type="ECO:0000256" key="1">
    <source>
        <dbReference type="ARBA" id="ARBA00005417"/>
    </source>
</evidence>
<evidence type="ECO:0000256" key="5">
    <source>
        <dbReference type="ARBA" id="ARBA00022840"/>
    </source>
</evidence>
<dbReference type="CDD" id="cd03220">
    <property type="entry name" value="ABC_KpsT_Wzt"/>
    <property type="match status" value="1"/>
</dbReference>
<dbReference type="EMBL" id="QXIR01000020">
    <property type="protein sequence ID" value="RIW31879.1"/>
    <property type="molecule type" value="Genomic_DNA"/>
</dbReference>
<dbReference type="GO" id="GO:0016887">
    <property type="term" value="F:ATP hydrolysis activity"/>
    <property type="evidence" value="ECO:0007669"/>
    <property type="project" value="InterPro"/>
</dbReference>
<keyword evidence="7" id="KW-0472">Membrane</keyword>
<comment type="caution">
    <text evidence="9">The sequence shown here is derived from an EMBL/GenBank/DDBJ whole genome shotgun (WGS) entry which is preliminary data.</text>
</comment>